<reference evidence="4" key="1">
    <citation type="submission" date="2012-12" db="EMBL/GenBank/DDBJ databases">
        <authorList>
            <person name="Hellsten U."/>
            <person name="Grimwood J."/>
            <person name="Chapman J.A."/>
            <person name="Shapiro H."/>
            <person name="Aerts A."/>
            <person name="Otillar R.P."/>
            <person name="Terry A.Y."/>
            <person name="Boore J.L."/>
            <person name="Simakov O."/>
            <person name="Marletaz F."/>
            <person name="Cho S.-J."/>
            <person name="Edsinger-Gonzales E."/>
            <person name="Havlak P."/>
            <person name="Kuo D.-H."/>
            <person name="Larsson T."/>
            <person name="Lv J."/>
            <person name="Arendt D."/>
            <person name="Savage R."/>
            <person name="Osoegawa K."/>
            <person name="de Jong P."/>
            <person name="Lindberg D.R."/>
            <person name="Seaver E.C."/>
            <person name="Weisblat D.A."/>
            <person name="Putnam N.H."/>
            <person name="Grigoriev I.V."/>
            <person name="Rokhsar D.S."/>
        </authorList>
    </citation>
    <scope>NUCLEOTIDE SEQUENCE</scope>
    <source>
        <strain evidence="4">I ESC-2004</strain>
    </source>
</reference>
<feature type="compositionally biased region" description="Basic and acidic residues" evidence="1">
    <location>
        <begin position="160"/>
        <end position="173"/>
    </location>
</feature>
<evidence type="ECO:0000313" key="2">
    <source>
        <dbReference type="EMBL" id="ELT97687.1"/>
    </source>
</evidence>
<accession>R7TVS2</accession>
<dbReference type="EMBL" id="AMQN01010766">
    <property type="status" value="NOT_ANNOTATED_CDS"/>
    <property type="molecule type" value="Genomic_DNA"/>
</dbReference>
<dbReference type="HOGENOM" id="CLU_1549099_0_0_1"/>
<dbReference type="Proteomes" id="UP000014760">
    <property type="component" value="Unassembled WGS sequence"/>
</dbReference>
<feature type="region of interest" description="Disordered" evidence="1">
    <location>
        <begin position="140"/>
        <end position="173"/>
    </location>
</feature>
<reference evidence="2 4" key="2">
    <citation type="journal article" date="2013" name="Nature">
        <title>Insights into bilaterian evolution from three spiralian genomes.</title>
        <authorList>
            <person name="Simakov O."/>
            <person name="Marletaz F."/>
            <person name="Cho S.J."/>
            <person name="Edsinger-Gonzales E."/>
            <person name="Havlak P."/>
            <person name="Hellsten U."/>
            <person name="Kuo D.H."/>
            <person name="Larsson T."/>
            <person name="Lv J."/>
            <person name="Arendt D."/>
            <person name="Savage R."/>
            <person name="Osoegawa K."/>
            <person name="de Jong P."/>
            <person name="Grimwood J."/>
            <person name="Chapman J.A."/>
            <person name="Shapiro H."/>
            <person name="Aerts A."/>
            <person name="Otillar R.P."/>
            <person name="Terry A.Y."/>
            <person name="Boore J.L."/>
            <person name="Grigoriev I.V."/>
            <person name="Lindberg D.R."/>
            <person name="Seaver E.C."/>
            <person name="Weisblat D.A."/>
            <person name="Putnam N.H."/>
            <person name="Rokhsar D.S."/>
        </authorList>
    </citation>
    <scope>NUCLEOTIDE SEQUENCE</scope>
    <source>
        <strain evidence="2 4">I ESC-2004</strain>
    </source>
</reference>
<evidence type="ECO:0000313" key="3">
    <source>
        <dbReference type="EnsemblMetazoa" id="CapteP206722"/>
    </source>
</evidence>
<feature type="region of interest" description="Disordered" evidence="1">
    <location>
        <begin position="61"/>
        <end position="82"/>
    </location>
</feature>
<dbReference type="EnsemblMetazoa" id="CapteT206722">
    <property type="protein sequence ID" value="CapteP206722"/>
    <property type="gene ID" value="CapteG206722"/>
</dbReference>
<evidence type="ECO:0000256" key="1">
    <source>
        <dbReference type="SAM" id="MobiDB-lite"/>
    </source>
</evidence>
<dbReference type="AlphaFoldDB" id="R7TVS2"/>
<dbReference type="EMBL" id="KB308489">
    <property type="protein sequence ID" value="ELT97687.1"/>
    <property type="molecule type" value="Genomic_DNA"/>
</dbReference>
<organism evidence="2">
    <name type="scientific">Capitella teleta</name>
    <name type="common">Polychaete worm</name>
    <dbReference type="NCBI Taxonomy" id="283909"/>
    <lineage>
        <taxon>Eukaryota</taxon>
        <taxon>Metazoa</taxon>
        <taxon>Spiralia</taxon>
        <taxon>Lophotrochozoa</taxon>
        <taxon>Annelida</taxon>
        <taxon>Polychaeta</taxon>
        <taxon>Sedentaria</taxon>
        <taxon>Scolecida</taxon>
        <taxon>Capitellidae</taxon>
        <taxon>Capitella</taxon>
    </lineage>
</organism>
<evidence type="ECO:0000313" key="4">
    <source>
        <dbReference type="Proteomes" id="UP000014760"/>
    </source>
</evidence>
<reference evidence="3" key="3">
    <citation type="submission" date="2015-06" db="UniProtKB">
        <authorList>
            <consortium name="EnsemblMetazoa"/>
        </authorList>
    </citation>
    <scope>IDENTIFICATION</scope>
</reference>
<proteinExistence type="predicted"/>
<keyword evidence="4" id="KW-1185">Reference proteome</keyword>
<sequence length="173" mass="19713">MSIAERTKSKASQYRQLKESEGGRQFLQENLVKQTAIREPRVPGQETQLRQLTEIIDAHPTDEPSTKQQKAEEVRHRALEREGTGQFLSRISICPPIKKSSRYSQEGAQQHFGHGLPDLLAFITFYIQHSDPESVYATIPTNNREITEAKGAEQQTEATHSQERTAESKLRQE</sequence>
<name>R7TVS2_CAPTE</name>
<dbReference type="EMBL" id="AMQN01010765">
    <property type="status" value="NOT_ANNOTATED_CDS"/>
    <property type="molecule type" value="Genomic_DNA"/>
</dbReference>
<protein>
    <submittedName>
        <fullName evidence="2 3">Uncharacterized protein</fullName>
    </submittedName>
</protein>
<gene>
    <name evidence="2" type="ORF">CAPTEDRAFT_206722</name>
</gene>
<feature type="region of interest" description="Disordered" evidence="1">
    <location>
        <begin position="1"/>
        <end position="23"/>
    </location>
</feature>